<comment type="caution">
    <text evidence="1">The sequence shown here is derived from an EMBL/GenBank/DDBJ whole genome shotgun (WGS) entry which is preliminary data.</text>
</comment>
<evidence type="ECO:0000313" key="2">
    <source>
        <dbReference type="Proteomes" id="UP001596147"/>
    </source>
</evidence>
<dbReference type="EMBL" id="JBHSMC010000001">
    <property type="protein sequence ID" value="MFC5463154.1"/>
    <property type="molecule type" value="Genomic_DNA"/>
</dbReference>
<organism evidence="1 2">
    <name type="scientific">Lederbergia graminis</name>
    <dbReference type="NCBI Taxonomy" id="735518"/>
    <lineage>
        <taxon>Bacteria</taxon>
        <taxon>Bacillati</taxon>
        <taxon>Bacillota</taxon>
        <taxon>Bacilli</taxon>
        <taxon>Bacillales</taxon>
        <taxon>Bacillaceae</taxon>
        <taxon>Lederbergia</taxon>
    </lineage>
</organism>
<dbReference type="Pfam" id="PF14038">
    <property type="entry name" value="YqzE"/>
    <property type="match status" value="1"/>
</dbReference>
<evidence type="ECO:0000313" key="1">
    <source>
        <dbReference type="EMBL" id="MFC5463154.1"/>
    </source>
</evidence>
<dbReference type="RefSeq" id="WP_144920523.1">
    <property type="nucleotide sequence ID" value="NZ_JBHSMC010000001.1"/>
</dbReference>
<accession>A0ABW0LBJ7</accession>
<sequence>MSTNDYIKYITETFVKHFEIPKEERRQLRLEKKEAKPPAIFQWFGLLPLSISMMFKRKG</sequence>
<dbReference type="Proteomes" id="UP001596147">
    <property type="component" value="Unassembled WGS sequence"/>
</dbReference>
<name>A0ABW0LBJ7_9BACI</name>
<protein>
    <submittedName>
        <fullName evidence="1">YqzE family protein</fullName>
    </submittedName>
</protein>
<reference evidence="2" key="1">
    <citation type="journal article" date="2019" name="Int. J. Syst. Evol. Microbiol.">
        <title>The Global Catalogue of Microorganisms (GCM) 10K type strain sequencing project: providing services to taxonomists for standard genome sequencing and annotation.</title>
        <authorList>
            <consortium name="The Broad Institute Genomics Platform"/>
            <consortium name="The Broad Institute Genome Sequencing Center for Infectious Disease"/>
            <person name="Wu L."/>
            <person name="Ma J."/>
        </authorList>
    </citation>
    <scope>NUCLEOTIDE SEQUENCE [LARGE SCALE GENOMIC DNA]</scope>
    <source>
        <strain evidence="2">CGMCC 1.12237</strain>
    </source>
</reference>
<proteinExistence type="predicted"/>
<keyword evidence="2" id="KW-1185">Reference proteome</keyword>
<dbReference type="InterPro" id="IPR025622">
    <property type="entry name" value="YqzE"/>
</dbReference>
<gene>
    <name evidence="1" type="ORF">ACFPM4_00155</name>
</gene>